<dbReference type="PANTHER" id="PTHR14950">
    <property type="entry name" value="DICER-RELATED"/>
    <property type="match status" value="1"/>
</dbReference>
<evidence type="ECO:0000259" key="9">
    <source>
        <dbReference type="PROSITE" id="PS50137"/>
    </source>
</evidence>
<evidence type="ECO:0000256" key="6">
    <source>
        <dbReference type="ARBA" id="ARBA00022801"/>
    </source>
</evidence>
<evidence type="ECO:0000256" key="8">
    <source>
        <dbReference type="ARBA" id="ARBA00022884"/>
    </source>
</evidence>
<proteinExistence type="predicted"/>
<dbReference type="GO" id="GO:0004525">
    <property type="term" value="F:ribonuclease III activity"/>
    <property type="evidence" value="ECO:0007669"/>
    <property type="project" value="UniProtKB-EC"/>
</dbReference>
<dbReference type="InterPro" id="IPR011907">
    <property type="entry name" value="RNase_III"/>
</dbReference>
<dbReference type="SMART" id="SM00535">
    <property type="entry name" value="RIBOc"/>
    <property type="match status" value="1"/>
</dbReference>
<dbReference type="Pfam" id="PF14622">
    <property type="entry name" value="Ribonucleas_3_3"/>
    <property type="match status" value="1"/>
</dbReference>
<gene>
    <name evidence="11" type="ORF">S01H1_10134</name>
</gene>
<dbReference type="NCBIfam" id="TIGR02191">
    <property type="entry name" value="RNaseIII"/>
    <property type="match status" value="1"/>
</dbReference>
<dbReference type="CDD" id="cd00593">
    <property type="entry name" value="RIBOc"/>
    <property type="match status" value="1"/>
</dbReference>
<dbReference type="FunFam" id="1.10.1520.10:FF:000001">
    <property type="entry name" value="Ribonuclease 3"/>
    <property type="match status" value="1"/>
</dbReference>
<dbReference type="GO" id="GO:0046872">
    <property type="term" value="F:metal ion binding"/>
    <property type="evidence" value="ECO:0007669"/>
    <property type="project" value="UniProtKB-KW"/>
</dbReference>
<dbReference type="EC" id="3.1.26.3" evidence="2"/>
<dbReference type="InterPro" id="IPR036389">
    <property type="entry name" value="RNase_III_sf"/>
</dbReference>
<name>X0RKQ2_9ZZZZ</name>
<feature type="domain" description="DRBM" evidence="9">
    <location>
        <begin position="167"/>
        <end position="200"/>
    </location>
</feature>
<accession>X0RKQ2</accession>
<dbReference type="InterPro" id="IPR000999">
    <property type="entry name" value="RNase_III_dom"/>
</dbReference>
<evidence type="ECO:0000313" key="11">
    <source>
        <dbReference type="EMBL" id="GAF69394.1"/>
    </source>
</evidence>
<keyword evidence="4" id="KW-0479">Metal-binding</keyword>
<evidence type="ECO:0000256" key="7">
    <source>
        <dbReference type="ARBA" id="ARBA00022842"/>
    </source>
</evidence>
<keyword evidence="3" id="KW-0540">Nuclease</keyword>
<dbReference type="PROSITE" id="PS50142">
    <property type="entry name" value="RNASE_3_2"/>
    <property type="match status" value="1"/>
</dbReference>
<evidence type="ECO:0000256" key="2">
    <source>
        <dbReference type="ARBA" id="ARBA00012177"/>
    </source>
</evidence>
<comment type="catalytic activity">
    <reaction evidence="1">
        <text>Endonucleolytic cleavage to 5'-phosphomonoester.</text>
        <dbReference type="EC" id="3.1.26.3"/>
    </reaction>
</comment>
<comment type="caution">
    <text evidence="11">The sequence shown here is derived from an EMBL/GenBank/DDBJ whole genome shotgun (WGS) entry which is preliminary data.</text>
</comment>
<keyword evidence="5" id="KW-0255">Endonuclease</keyword>
<evidence type="ECO:0000259" key="10">
    <source>
        <dbReference type="PROSITE" id="PS50142"/>
    </source>
</evidence>
<keyword evidence="8" id="KW-0694">RNA-binding</keyword>
<dbReference type="AlphaFoldDB" id="X0RKQ2"/>
<dbReference type="Gene3D" id="1.10.1520.10">
    <property type="entry name" value="Ribonuclease III domain"/>
    <property type="match status" value="1"/>
</dbReference>
<protein>
    <recommendedName>
        <fullName evidence="2">ribonuclease III</fullName>
        <ecNumber evidence="2">3.1.26.3</ecNumber>
    </recommendedName>
</protein>
<dbReference type="PROSITE" id="PS00517">
    <property type="entry name" value="RNASE_3_1"/>
    <property type="match status" value="1"/>
</dbReference>
<reference evidence="11" key="1">
    <citation type="journal article" date="2014" name="Front. Microbiol.">
        <title>High frequency of phylogenetically diverse reductive dehalogenase-homologous genes in deep subseafloor sedimentary metagenomes.</title>
        <authorList>
            <person name="Kawai M."/>
            <person name="Futagami T."/>
            <person name="Toyoda A."/>
            <person name="Takaki Y."/>
            <person name="Nishi S."/>
            <person name="Hori S."/>
            <person name="Arai W."/>
            <person name="Tsubouchi T."/>
            <person name="Morono Y."/>
            <person name="Uchiyama I."/>
            <person name="Ito T."/>
            <person name="Fujiyama A."/>
            <person name="Inagaki F."/>
            <person name="Takami H."/>
        </authorList>
    </citation>
    <scope>NUCLEOTIDE SEQUENCE</scope>
    <source>
        <strain evidence="11">Expedition CK06-06</strain>
    </source>
</reference>
<evidence type="ECO:0000256" key="3">
    <source>
        <dbReference type="ARBA" id="ARBA00022722"/>
    </source>
</evidence>
<feature type="non-terminal residue" evidence="11">
    <location>
        <position position="200"/>
    </location>
</feature>
<feature type="domain" description="RNase III" evidence="10">
    <location>
        <begin position="16"/>
        <end position="140"/>
    </location>
</feature>
<dbReference type="EMBL" id="BARS01005179">
    <property type="protein sequence ID" value="GAF69394.1"/>
    <property type="molecule type" value="Genomic_DNA"/>
</dbReference>
<sequence length="200" mass="21889">MSEKPIPDENTTPESLTACEERIGYRFQDRRLLEAAVTHASGATHRLASNERLEFLGDSILGFVVCNRLYIEFPELLEGDLTRIKSAVVSRETCSRISIELGLVDFLIVGKGMAVNRPVPNSVLSDMFESLVAAIFLDGGIDPARAFLDTWIGPEIKKVVAGEEGSNHKSLLQQLAQGAYGIAPTYGVIDEVGPDHNKKF</sequence>
<dbReference type="SUPFAM" id="SSF54768">
    <property type="entry name" value="dsRNA-binding domain-like"/>
    <property type="match status" value="1"/>
</dbReference>
<dbReference type="GO" id="GO:0003723">
    <property type="term" value="F:RNA binding"/>
    <property type="evidence" value="ECO:0007669"/>
    <property type="project" value="UniProtKB-KW"/>
</dbReference>
<evidence type="ECO:0000256" key="1">
    <source>
        <dbReference type="ARBA" id="ARBA00000109"/>
    </source>
</evidence>
<dbReference type="PANTHER" id="PTHR14950:SF37">
    <property type="entry name" value="ENDORIBONUCLEASE DICER"/>
    <property type="match status" value="1"/>
</dbReference>
<keyword evidence="6" id="KW-0378">Hydrolase</keyword>
<dbReference type="GO" id="GO:0006364">
    <property type="term" value="P:rRNA processing"/>
    <property type="evidence" value="ECO:0007669"/>
    <property type="project" value="InterPro"/>
</dbReference>
<dbReference type="InterPro" id="IPR014720">
    <property type="entry name" value="dsRBD_dom"/>
</dbReference>
<keyword evidence="7" id="KW-0460">Magnesium</keyword>
<dbReference type="PROSITE" id="PS50137">
    <property type="entry name" value="DS_RBD"/>
    <property type="match status" value="1"/>
</dbReference>
<evidence type="ECO:0000256" key="4">
    <source>
        <dbReference type="ARBA" id="ARBA00022723"/>
    </source>
</evidence>
<dbReference type="SUPFAM" id="SSF69065">
    <property type="entry name" value="RNase III domain-like"/>
    <property type="match status" value="1"/>
</dbReference>
<organism evidence="11">
    <name type="scientific">marine sediment metagenome</name>
    <dbReference type="NCBI Taxonomy" id="412755"/>
    <lineage>
        <taxon>unclassified sequences</taxon>
        <taxon>metagenomes</taxon>
        <taxon>ecological metagenomes</taxon>
    </lineage>
</organism>
<evidence type="ECO:0000256" key="5">
    <source>
        <dbReference type="ARBA" id="ARBA00022759"/>
    </source>
</evidence>
<dbReference type="Gene3D" id="3.30.160.20">
    <property type="match status" value="1"/>
</dbReference>